<evidence type="ECO:0000256" key="2">
    <source>
        <dbReference type="ARBA" id="ARBA00022729"/>
    </source>
</evidence>
<dbReference type="InterPro" id="IPR032675">
    <property type="entry name" value="LRR_dom_sf"/>
</dbReference>
<dbReference type="PANTHER" id="PTHR24364:SF18">
    <property type="entry name" value="LP06937P"/>
    <property type="match status" value="1"/>
</dbReference>
<protein>
    <recommendedName>
        <fullName evidence="7">Oplophorus-luciferin 2-monooxygenase non-catalytic subunit</fullName>
    </recommendedName>
</protein>
<evidence type="ECO:0000256" key="1">
    <source>
        <dbReference type="ARBA" id="ARBA00022614"/>
    </source>
</evidence>
<dbReference type="EMBL" id="CAXKWB010019338">
    <property type="protein sequence ID" value="CAL4121832.1"/>
    <property type="molecule type" value="Genomic_DNA"/>
</dbReference>
<keyword evidence="2 4" id="KW-0732">Signal</keyword>
<gene>
    <name evidence="5" type="ORF">MNOR_LOCUS22694</name>
</gene>
<accession>A0AAV2RCV0</accession>
<dbReference type="InterPro" id="IPR052286">
    <property type="entry name" value="Wnt_signaling_inhibitor"/>
</dbReference>
<feature type="signal peptide" evidence="4">
    <location>
        <begin position="1"/>
        <end position="24"/>
    </location>
</feature>
<keyword evidence="1" id="KW-0433">Leucine-rich repeat</keyword>
<comment type="caution">
    <text evidence="5">The sequence shown here is derived from an EMBL/GenBank/DDBJ whole genome shotgun (WGS) entry which is preliminary data.</text>
</comment>
<keyword evidence="6" id="KW-1185">Reference proteome</keyword>
<reference evidence="5 6" key="1">
    <citation type="submission" date="2024-05" db="EMBL/GenBank/DDBJ databases">
        <authorList>
            <person name="Wallberg A."/>
        </authorList>
    </citation>
    <scope>NUCLEOTIDE SEQUENCE [LARGE SCALE GENOMIC DNA]</scope>
</reference>
<dbReference type="GO" id="GO:0016020">
    <property type="term" value="C:membrane"/>
    <property type="evidence" value="ECO:0007669"/>
    <property type="project" value="TreeGrafter"/>
</dbReference>
<dbReference type="PROSITE" id="PS51450">
    <property type="entry name" value="LRR"/>
    <property type="match status" value="1"/>
</dbReference>
<organism evidence="5 6">
    <name type="scientific">Meganyctiphanes norvegica</name>
    <name type="common">Northern krill</name>
    <name type="synonym">Thysanopoda norvegica</name>
    <dbReference type="NCBI Taxonomy" id="48144"/>
    <lineage>
        <taxon>Eukaryota</taxon>
        <taxon>Metazoa</taxon>
        <taxon>Ecdysozoa</taxon>
        <taxon>Arthropoda</taxon>
        <taxon>Crustacea</taxon>
        <taxon>Multicrustacea</taxon>
        <taxon>Malacostraca</taxon>
        <taxon>Eumalacostraca</taxon>
        <taxon>Eucarida</taxon>
        <taxon>Euphausiacea</taxon>
        <taxon>Euphausiidae</taxon>
        <taxon>Meganyctiphanes</taxon>
    </lineage>
</organism>
<keyword evidence="3" id="KW-0677">Repeat</keyword>
<dbReference type="PANTHER" id="PTHR24364">
    <property type="entry name" value="LP06937P"/>
    <property type="match status" value="1"/>
</dbReference>
<evidence type="ECO:0000256" key="4">
    <source>
        <dbReference type="SAM" id="SignalP"/>
    </source>
</evidence>
<name>A0AAV2RCV0_MEGNR</name>
<sequence length="360" mass="40407">MLKYWTVTLYCVLLCLLQFFSTNALTSKNVPQIERTVLDSEAATCPNAEDFAPCTCMKDNVFHDLTADCSAVQDVSELVQAFQIHFPTPQFAFIIFNQNKHLTTLPKGVFDRVNFFILELQHTNLQIIEEGVLSNQTIVQIINCENSHITDFPWLDLDKMDNLQTLWLDSNRYSSLPSFDPAVGIKSSSLSKFALGSHQLTNLPSFELGSLTSVVELEFWHSPLGSIPEGHFSNLENLQWLTLVSLGLTELKANTLTFSDTAAVNQIYLRNNNISTVQQGAIQFRPGMIVDLHNNALTVLEEVVWRPLLEQGGSMDVGVNPISCGCDLAWMIREYQDKVDGRCPDGTKYQDLDPSIFDDC</sequence>
<proteinExistence type="predicted"/>
<dbReference type="InterPro" id="IPR001611">
    <property type="entry name" value="Leu-rich_rpt"/>
</dbReference>
<evidence type="ECO:0000256" key="3">
    <source>
        <dbReference type="ARBA" id="ARBA00022737"/>
    </source>
</evidence>
<evidence type="ECO:0000313" key="6">
    <source>
        <dbReference type="Proteomes" id="UP001497623"/>
    </source>
</evidence>
<dbReference type="SUPFAM" id="SSF52058">
    <property type="entry name" value="L domain-like"/>
    <property type="match status" value="1"/>
</dbReference>
<feature type="chain" id="PRO_5043707776" description="Oplophorus-luciferin 2-monooxygenase non-catalytic subunit" evidence="4">
    <location>
        <begin position="25"/>
        <end position="360"/>
    </location>
</feature>
<evidence type="ECO:0008006" key="7">
    <source>
        <dbReference type="Google" id="ProtNLM"/>
    </source>
</evidence>
<dbReference type="Proteomes" id="UP001497623">
    <property type="component" value="Unassembled WGS sequence"/>
</dbReference>
<dbReference type="Gene3D" id="3.80.10.10">
    <property type="entry name" value="Ribonuclease Inhibitor"/>
    <property type="match status" value="2"/>
</dbReference>
<evidence type="ECO:0000313" key="5">
    <source>
        <dbReference type="EMBL" id="CAL4121832.1"/>
    </source>
</evidence>
<dbReference type="AlphaFoldDB" id="A0AAV2RCV0"/>